<protein>
    <submittedName>
        <fullName evidence="1">Homeodomain super</fullName>
    </submittedName>
</protein>
<organism evidence="1 2">
    <name type="scientific">Entomophthora muscae</name>
    <dbReference type="NCBI Taxonomy" id="34485"/>
    <lineage>
        <taxon>Eukaryota</taxon>
        <taxon>Fungi</taxon>
        <taxon>Fungi incertae sedis</taxon>
        <taxon>Zoopagomycota</taxon>
        <taxon>Entomophthoromycotina</taxon>
        <taxon>Entomophthoromycetes</taxon>
        <taxon>Entomophthorales</taxon>
        <taxon>Entomophthoraceae</taxon>
        <taxon>Entomophthora</taxon>
    </lineage>
</organism>
<dbReference type="EMBL" id="QTSX02003072">
    <property type="protein sequence ID" value="KAJ9071987.1"/>
    <property type="molecule type" value="Genomic_DNA"/>
</dbReference>
<reference evidence="1" key="1">
    <citation type="submission" date="2022-04" db="EMBL/GenBank/DDBJ databases">
        <title>Genome of the entomopathogenic fungus Entomophthora muscae.</title>
        <authorList>
            <person name="Elya C."/>
            <person name="Lovett B.R."/>
            <person name="Lee E."/>
            <person name="Macias A.M."/>
            <person name="Hajek A.E."/>
            <person name="De Bivort B.L."/>
            <person name="Kasson M.T."/>
            <person name="De Fine Licht H.H."/>
            <person name="Stajich J.E."/>
        </authorList>
    </citation>
    <scope>NUCLEOTIDE SEQUENCE</scope>
    <source>
        <strain evidence="1">Berkeley</strain>
    </source>
</reference>
<accession>A0ACC2TCK2</accession>
<keyword evidence="1" id="KW-0371">Homeobox</keyword>
<dbReference type="Proteomes" id="UP001165960">
    <property type="component" value="Unassembled WGS sequence"/>
</dbReference>
<keyword evidence="1" id="KW-0238">DNA-binding</keyword>
<proteinExistence type="predicted"/>
<comment type="caution">
    <text evidence="1">The sequence shown here is derived from an EMBL/GenBank/DDBJ whole genome shotgun (WGS) entry which is preliminary data.</text>
</comment>
<sequence length="136" mass="16117">MDAYLQEIYRQWDSQLASITTPYSYEIERSSPDPEPVTPTQSSELSEWAAEHFPRRTRQNLPRESIKILKKWLFTHCENPYPEEHEKDELARQAKISATQLSNWFINARRRSLKRTIKDGARSFTITDMSMKPFTH</sequence>
<name>A0ACC2TCK2_9FUNG</name>
<evidence type="ECO:0000313" key="2">
    <source>
        <dbReference type="Proteomes" id="UP001165960"/>
    </source>
</evidence>
<keyword evidence="2" id="KW-1185">Reference proteome</keyword>
<evidence type="ECO:0000313" key="1">
    <source>
        <dbReference type="EMBL" id="KAJ9071987.1"/>
    </source>
</evidence>
<gene>
    <name evidence="1" type="primary">CUP9_2</name>
    <name evidence="1" type="ORF">DSO57_1031809</name>
</gene>